<comment type="caution">
    <text evidence="1">The sequence shown here is derived from an EMBL/GenBank/DDBJ whole genome shotgun (WGS) entry which is preliminary data.</text>
</comment>
<evidence type="ECO:0008006" key="3">
    <source>
        <dbReference type="Google" id="ProtNLM"/>
    </source>
</evidence>
<dbReference type="Proteomes" id="UP000229615">
    <property type="component" value="Unassembled WGS sequence"/>
</dbReference>
<evidence type="ECO:0000313" key="1">
    <source>
        <dbReference type="EMBL" id="PIR88539.1"/>
    </source>
</evidence>
<name>A0A2H0UQ22_9BACT</name>
<organism evidence="1 2">
    <name type="scientific">Candidatus Harrisonbacteria bacterium CG10_big_fil_rev_8_21_14_0_10_44_23</name>
    <dbReference type="NCBI Taxonomy" id="1974585"/>
    <lineage>
        <taxon>Bacteria</taxon>
        <taxon>Candidatus Harrisoniibacteriota</taxon>
    </lineage>
</organism>
<proteinExistence type="predicted"/>
<protein>
    <recommendedName>
        <fullName evidence="3">SHS2 domain-containing protein</fullName>
    </recommendedName>
</protein>
<dbReference type="Pfam" id="PF11104">
    <property type="entry name" value="PilM_2"/>
    <property type="match status" value="1"/>
</dbReference>
<dbReference type="InterPro" id="IPR005883">
    <property type="entry name" value="PilM"/>
</dbReference>
<sequence>MKLLFASKIMSLLSPDPKIGGLEISHDSVRYVSVRNLKSVTQASVKLAPKTIVNGEIKERRKLFEALVKLQKRVSPKGKTVHVNLILSSFLVFTQAFNTPDLEGEDLKEAIDLNLQGLSPQDIENNYYDWQEIGKATDGTNLELLGAFANNKIVDQYTSILFQAGFDVSSIEFPGAAIARLLKDRWSQDSKKANYLVVYTNSEGVLLLIIKNDALYFNHFNAWKDLLKNPEEKIEFEHIQQFFKQDLQKVLNFYHGKTKHRIEKAVILSPFFEYDISQLLEKEFRVEAVELSIPDLPVTPPWFPVLGACLRGLIPRSKDVYISLGKSNIQQGYYHSKSLSFIKMWRKISVTTLLFMILSFAGLDFLLLQTQLNQGLDELGGATLTYQEEYNNYQTRAEEFNSLIATIEKVEKEETPFSPVIENVRTHAAGLATINRIFFDKQNSVILINANSNSEITALEFKKSLEEDPYFTNINLPLSNIKSQPDGTVSLSLTLNIRAQLKEIPTPETR</sequence>
<gene>
    <name evidence="1" type="ORF">COU09_01670</name>
</gene>
<dbReference type="EMBL" id="PFBB01000017">
    <property type="protein sequence ID" value="PIR88539.1"/>
    <property type="molecule type" value="Genomic_DNA"/>
</dbReference>
<reference evidence="2" key="1">
    <citation type="submission" date="2017-09" db="EMBL/GenBank/DDBJ databases">
        <title>Depth-based differentiation of microbial function through sediment-hosted aquifers and enrichment of novel symbionts in the deep terrestrial subsurface.</title>
        <authorList>
            <person name="Probst A.J."/>
            <person name="Ladd B."/>
            <person name="Jarett J.K."/>
            <person name="Geller-Mcgrath D.E."/>
            <person name="Sieber C.M.K."/>
            <person name="Emerson J.B."/>
            <person name="Anantharaman K."/>
            <person name="Thomas B.C."/>
            <person name="Malmstrom R."/>
            <person name="Stieglmeier M."/>
            <person name="Klingl A."/>
            <person name="Woyke T."/>
            <person name="Ryan C.M."/>
            <person name="Banfield J.F."/>
        </authorList>
    </citation>
    <scope>NUCLEOTIDE SEQUENCE [LARGE SCALE GENOMIC DNA]</scope>
</reference>
<dbReference type="AlphaFoldDB" id="A0A2H0UQ22"/>
<dbReference type="Gene3D" id="3.30.420.40">
    <property type="match status" value="1"/>
</dbReference>
<accession>A0A2H0UQ22</accession>
<evidence type="ECO:0000313" key="2">
    <source>
        <dbReference type="Proteomes" id="UP000229615"/>
    </source>
</evidence>